<dbReference type="InterPro" id="IPR050708">
    <property type="entry name" value="T6SS_VgrG/RHS"/>
</dbReference>
<comment type="caution">
    <text evidence="3">The sequence shown here is derived from an EMBL/GenBank/DDBJ whole genome shotgun (WGS) entry which is preliminary data.</text>
</comment>
<reference evidence="4" key="1">
    <citation type="submission" date="2018-09" db="EMBL/GenBank/DDBJ databases">
        <authorList>
            <person name="Livingstone P.G."/>
            <person name="Whitworth D.E."/>
        </authorList>
    </citation>
    <scope>NUCLEOTIDE SEQUENCE [LARGE SCALE GENOMIC DNA]</scope>
    <source>
        <strain evidence="4">CA040B</strain>
    </source>
</reference>
<evidence type="ECO:0000256" key="1">
    <source>
        <dbReference type="SAM" id="MobiDB-lite"/>
    </source>
</evidence>
<dbReference type="RefSeq" id="WP_147443923.1">
    <property type="nucleotide sequence ID" value="NZ_RAWG01000435.1"/>
</dbReference>
<feature type="region of interest" description="Disordered" evidence="1">
    <location>
        <begin position="369"/>
        <end position="391"/>
    </location>
</feature>
<evidence type="ECO:0000313" key="4">
    <source>
        <dbReference type="Proteomes" id="UP000273405"/>
    </source>
</evidence>
<organism evidence="3 4">
    <name type="scientific">Corallococcus sicarius</name>
    <dbReference type="NCBI Taxonomy" id="2316726"/>
    <lineage>
        <taxon>Bacteria</taxon>
        <taxon>Pseudomonadati</taxon>
        <taxon>Myxococcota</taxon>
        <taxon>Myxococcia</taxon>
        <taxon>Myxococcales</taxon>
        <taxon>Cystobacterineae</taxon>
        <taxon>Myxococcaceae</taxon>
        <taxon>Corallococcus</taxon>
    </lineage>
</organism>
<dbReference type="PANTHER" id="PTHR32305:SF15">
    <property type="entry name" value="PROTEIN RHSA-RELATED"/>
    <property type="match status" value="1"/>
</dbReference>
<dbReference type="Gene3D" id="2.180.10.10">
    <property type="entry name" value="RHS repeat-associated core"/>
    <property type="match status" value="2"/>
</dbReference>
<name>A0A3A8MIG7_9BACT</name>
<dbReference type="InterPro" id="IPR045351">
    <property type="entry name" value="DUF6531"/>
</dbReference>
<dbReference type="EMBL" id="RAWG01000435">
    <property type="protein sequence ID" value="RKH31916.1"/>
    <property type="molecule type" value="Genomic_DNA"/>
</dbReference>
<feature type="non-terminal residue" evidence="3">
    <location>
        <position position="2099"/>
    </location>
</feature>
<dbReference type="Pfam" id="PF20148">
    <property type="entry name" value="DUF6531"/>
    <property type="match status" value="1"/>
</dbReference>
<dbReference type="NCBIfam" id="TIGR01643">
    <property type="entry name" value="YD_repeat_2x"/>
    <property type="match status" value="1"/>
</dbReference>
<gene>
    <name evidence="3" type="ORF">D7X12_37945</name>
</gene>
<keyword evidence="4" id="KW-1185">Reference proteome</keyword>
<proteinExistence type="predicted"/>
<feature type="domain" description="DUF6531" evidence="2">
    <location>
        <begin position="1073"/>
        <end position="1136"/>
    </location>
</feature>
<dbReference type="InterPro" id="IPR031325">
    <property type="entry name" value="RHS_repeat"/>
</dbReference>
<evidence type="ECO:0000259" key="2">
    <source>
        <dbReference type="Pfam" id="PF20148"/>
    </source>
</evidence>
<dbReference type="InterPro" id="IPR006530">
    <property type="entry name" value="YD"/>
</dbReference>
<dbReference type="PANTHER" id="PTHR32305">
    <property type="match status" value="1"/>
</dbReference>
<accession>A0A3A8MIG7</accession>
<dbReference type="Pfam" id="PF05593">
    <property type="entry name" value="RHS_repeat"/>
    <property type="match status" value="1"/>
</dbReference>
<sequence length="2099" mass="225820">MPGPKRPSFWQEVAGVLLAQAHAQGLLGGGTLGLSAMDAFPGGTAHAWGVVRAPAEDETRLQLMAPAEATLGQPVEVDLPYLQPIGFSARYDANAALSQPAGEPVTASLQGVSPDGTSLAPGAGATWITQQANEATLATTVALVPGTTTLVLRGATRFDTRAIELKATLVPLPTDGGVGAPKRATLTLQRAEVSSQGETDPLRGAARFQGVRVDITSVNDSAAMTGEAGKYSTLLQVPSPNTQSIACADIPLGPRFVARLDEAGNTRFDSVNGSFSACSPMFWLYPGGATRADVLVDVRLLHGRVTFKHKDGQQVPAVCQGAAATQRDPQTGEVLRISEADVATTEVHFFREGDLEHPLARYAVTRPSVQACPDPQQPPEVPQGQYSRLRLGPTNSVSRATRARCELLQVDGAKTAEERLFLKNECSESNSGFLRLSEGDRLVVFAVNHATGYSGMSTVTVPAINRNARVDGKCPADANGPLQLQEGSQTFSISHCTQQELGIPGDVDLYPPEIDVRVQRRAQDDGVAQAAKKHLIRTGSAGTTRDDYVQVVTHWRVRRQRQLPVEPGAGTPDAGTAGGDCVRGFQADGGACAPGILTDDDADAGVPLEVYCSELPATASALQRASCLQDDQELSDVPAGVPPLAGQIIRVTGSAVEQPAVTTFAVAPGQNTVHVEAALRRLNVDGKTETVNSLVRANYYLHVVGSRLLERDQDGDGWVSRAEDVAKPAHFEEPEPRGENPPGLPAQAIVLKNVFKRYDAKGALSEQYDLAREHEFRILDLKPQKVLATGDGVARDLTQETEPAAKERDLAYEFLGQLLEPDDAGRAGTLSGDYRVRLGSDAFGMDCPLTLNPTTHSLVAHCGGEYLAEVLSASDILYLELYLSGNAENVLYRFNLFGLASRKDVLAASTEHLAEAAVAPDEADGTAAIGRPVGRPAITTFFVEPEQFSAGVLKLCRTPTCEQAGGNLLKEALLSRAVDGTFHVEETLRGRVREQLQQASQPSATGAVRFQLALPPDLSSMPGSAQGAQSVYLVLEPVTLVATERTVTALGKPEGSYNAATARAVGQASVSGVSASDGHLSFSHEDFSLPFLNGTFGFSRTYNNQDNELTPLGLGWRHNFEGFVREERFGRYVVVVNGQAYGFPGCAIPSQSSQRGNASACTTDNTHGFTLTVEAPVEAPEGDNVVLVTSGGERFEFNRRATGPWGEGKRRWLLTRFGDAHGREEGKGWTTLTYLPASDLVSTATKKGDTGQVQLSFGYDPVDLEAPNVSPLLRLMVRSQGFQWLSTVTLSGGEEGAYGVTFTRDGLGNLTRAVRTPGVPFLIYSYDYEPVPASLGATQRWAALNELSVARLIHGETALAVGPAQWTATYLRQSPRAPHPHVAVREVVSEVVETGMAGGKLTMAYGAGGKRSVTRPDEIQVDLQLNTSNNLATSTTAVAQTTQQWFSRTKGQPVVVERSVSPLGRVLNMTPDTSLRLTDVVLTKGPDNSLPVAGLETDRKLVHLDLDARFGTPSTSTVKVGPGTASISSPRDAAGDLMSLSLTNTEGTETLFQAQEYDADGLLERFTDAQGRTVLHEEFNSLGQARKTVMTLAGATGLGTLTRTVEYDVYGRVKRSEELETGTYEAWTYDGLGRVLTLERSGSPAEKWTYTYEATESQEGKPVLTVTETLAQAPDGGTTSAHLRIMSYVDGQLESETTRVGDPERLVTRSYAYEKGQLKSTTDETGRVRVHFYDSAGRLERVTVNGVTETKYTLDAEGLPRVITDALKRETKVAYDELGRAVSWDWGDGDTESVTLDGQGHPVRRVQGPPGTHVLKMTGLDALGRPGFTDSERVDGAVHERRQYDAAGRVKRVEDAELGLVEEREYSDVLGRLTRMTRTVQTSNARALTLVETRTYDDPNRLVTLTRTIDTGSGPRTETQTQLMDTAGRVLESRRLVDGHSAVDTFRYTERGDVYWHQSPTGAVTRNTYDPAGHLLRTVDPEDYVKTYVWDDAGRLKTETGPHPGYVSTVVAYDALGRPLERTVAAFGTTPAMKWTYAYLPATHETVETADLGNNKTIVTTRRHNARGRLVKETVSGGGTTRDVTVAWEGPWEKSQVVT</sequence>
<protein>
    <submittedName>
        <fullName evidence="3">RHS repeat protein</fullName>
    </submittedName>
</protein>
<evidence type="ECO:0000313" key="3">
    <source>
        <dbReference type="EMBL" id="RKH31916.1"/>
    </source>
</evidence>
<dbReference type="Proteomes" id="UP000273405">
    <property type="component" value="Unassembled WGS sequence"/>
</dbReference>